<dbReference type="OrthoDB" id="67155at2759"/>
<organism evidence="1 2">
    <name type="scientific">Thamnophis sirtalis</name>
    <dbReference type="NCBI Taxonomy" id="35019"/>
    <lineage>
        <taxon>Eukaryota</taxon>
        <taxon>Metazoa</taxon>
        <taxon>Chordata</taxon>
        <taxon>Craniata</taxon>
        <taxon>Vertebrata</taxon>
        <taxon>Euteleostomi</taxon>
        <taxon>Lepidosauria</taxon>
        <taxon>Squamata</taxon>
        <taxon>Bifurcata</taxon>
        <taxon>Unidentata</taxon>
        <taxon>Episquamata</taxon>
        <taxon>Toxicofera</taxon>
        <taxon>Serpentes</taxon>
        <taxon>Colubroidea</taxon>
        <taxon>Colubridae</taxon>
        <taxon>Natricinae</taxon>
        <taxon>Thamnophis</taxon>
    </lineage>
</organism>
<keyword evidence="1" id="KW-1185">Reference proteome</keyword>
<evidence type="ECO:0000313" key="2">
    <source>
        <dbReference type="RefSeq" id="XP_013921714.1"/>
    </source>
</evidence>
<reference evidence="2" key="1">
    <citation type="submission" date="2025-08" db="UniProtKB">
        <authorList>
            <consortium name="RefSeq"/>
        </authorList>
    </citation>
    <scope>IDENTIFICATION</scope>
    <source>
        <tissue evidence="2">Skeletal muscle</tissue>
    </source>
</reference>
<gene>
    <name evidence="2" type="primary">LOC106548786</name>
</gene>
<evidence type="ECO:0000313" key="1">
    <source>
        <dbReference type="Proteomes" id="UP000504617"/>
    </source>
</evidence>
<dbReference type="GeneID" id="106548786"/>
<dbReference type="Proteomes" id="UP000504617">
    <property type="component" value="Unplaced"/>
</dbReference>
<sequence length="97" mass="11426">MKHFLRMLVQVYLYFYCKCLWRCLKFVARKLTGRCELQRICYNIKPGAERTLKIETSLRNSKNKLLQNSISVHPDAIEKTVDAIIDLKKINPDVNPQ</sequence>
<name>A0A6I9YCD0_9SAUR</name>
<dbReference type="RefSeq" id="XP_013921714.1">
    <property type="nucleotide sequence ID" value="XM_014066239.1"/>
</dbReference>
<proteinExistence type="predicted"/>
<protein>
    <submittedName>
        <fullName evidence="2">ELMO domain-containing protein 1-like</fullName>
    </submittedName>
</protein>
<accession>A0A6I9YCD0</accession>
<dbReference type="KEGG" id="tsr:106548786"/>
<dbReference type="AlphaFoldDB" id="A0A6I9YCD0"/>